<accession>A0A5K7Z315</accession>
<dbReference type="KEGG" id="dwd:DSCW_38290"/>
<dbReference type="AlphaFoldDB" id="A0A5K7Z315"/>
<gene>
    <name evidence="1" type="ORF">DSCW_38290</name>
</gene>
<dbReference type="Proteomes" id="UP000427769">
    <property type="component" value="Chromosome"/>
</dbReference>
<protein>
    <submittedName>
        <fullName evidence="1">Uncharacterized protein</fullName>
    </submittedName>
</protein>
<proteinExistence type="predicted"/>
<keyword evidence="2" id="KW-1185">Reference proteome</keyword>
<dbReference type="OrthoDB" id="5418312at2"/>
<dbReference type="RefSeq" id="WP_155305238.1">
    <property type="nucleotide sequence ID" value="NZ_AP021875.1"/>
</dbReference>
<sequence>MSTITVIGLHNRRWLSGTIVLAALLLMLTACGSHYGNFSLSGEVTHAFETGTVQPDLDYYYAGRDTMPYAIMGIDRRYQVPSRYWIPFDPQPEQLKKMSGNIYGKDRYDPYGAHIRDTEGKIIGIWYSNVRFKSVSVDQQNMTVEVLFPNPENDDRPGIAAYDL</sequence>
<dbReference type="EMBL" id="AP021875">
    <property type="protein sequence ID" value="BBO76412.1"/>
    <property type="molecule type" value="Genomic_DNA"/>
</dbReference>
<organism evidence="1 2">
    <name type="scientific">Desulfosarcina widdelii</name>
    <dbReference type="NCBI Taxonomy" id="947919"/>
    <lineage>
        <taxon>Bacteria</taxon>
        <taxon>Pseudomonadati</taxon>
        <taxon>Thermodesulfobacteriota</taxon>
        <taxon>Desulfobacteria</taxon>
        <taxon>Desulfobacterales</taxon>
        <taxon>Desulfosarcinaceae</taxon>
        <taxon>Desulfosarcina</taxon>
    </lineage>
</organism>
<evidence type="ECO:0000313" key="1">
    <source>
        <dbReference type="EMBL" id="BBO76412.1"/>
    </source>
</evidence>
<evidence type="ECO:0000313" key="2">
    <source>
        <dbReference type="Proteomes" id="UP000427769"/>
    </source>
</evidence>
<name>A0A5K7Z315_9BACT</name>
<reference evidence="1 2" key="1">
    <citation type="submission" date="2019-11" db="EMBL/GenBank/DDBJ databases">
        <title>Comparative genomics of hydrocarbon-degrading Desulfosarcina strains.</title>
        <authorList>
            <person name="Watanabe M."/>
            <person name="Kojima H."/>
            <person name="Fukui M."/>
        </authorList>
    </citation>
    <scope>NUCLEOTIDE SEQUENCE [LARGE SCALE GENOMIC DNA]</scope>
    <source>
        <strain evidence="1 2">PP31</strain>
    </source>
</reference>